<dbReference type="EMBL" id="ASRX01000041">
    <property type="protein sequence ID" value="EYF03882.1"/>
    <property type="molecule type" value="Genomic_DNA"/>
</dbReference>
<evidence type="ECO:0000313" key="4">
    <source>
        <dbReference type="EMBL" id="EYF03882.1"/>
    </source>
</evidence>
<dbReference type="PANTHER" id="PTHR34847">
    <property type="entry name" value="NODULATION PROTEIN U"/>
    <property type="match status" value="1"/>
</dbReference>
<feature type="domain" description="Carbamoyltransferase C-terminal" evidence="3">
    <location>
        <begin position="406"/>
        <end position="577"/>
    </location>
</feature>
<comment type="caution">
    <text evidence="4">The sequence shown here is derived from an EMBL/GenBank/DDBJ whole genome shotgun (WGS) entry which is preliminary data.</text>
</comment>
<dbReference type="InterPro" id="IPR051338">
    <property type="entry name" value="NodU/CmcH_Carbamoyltrnsfr"/>
</dbReference>
<dbReference type="InterPro" id="IPR038152">
    <property type="entry name" value="Carbam_trans_C_sf"/>
</dbReference>
<accession>A0A017T4E5</accession>
<dbReference type="PANTHER" id="PTHR34847:SF1">
    <property type="entry name" value="NODULATION PROTEIN U"/>
    <property type="match status" value="1"/>
</dbReference>
<dbReference type="Pfam" id="PF16861">
    <property type="entry name" value="Carbam_trans_C"/>
    <property type="match status" value="1"/>
</dbReference>
<dbReference type="Gene3D" id="3.90.870.20">
    <property type="entry name" value="Carbamoyltransferase, C-terminal domain"/>
    <property type="match status" value="1"/>
</dbReference>
<dbReference type="eggNOG" id="COG2192">
    <property type="taxonomic scope" value="Bacteria"/>
</dbReference>
<dbReference type="InterPro" id="IPR043129">
    <property type="entry name" value="ATPase_NBD"/>
</dbReference>
<evidence type="ECO:0000259" key="3">
    <source>
        <dbReference type="Pfam" id="PF16861"/>
    </source>
</evidence>
<evidence type="ECO:0000313" key="5">
    <source>
        <dbReference type="Proteomes" id="UP000019678"/>
    </source>
</evidence>
<dbReference type="InterPro" id="IPR003696">
    <property type="entry name" value="Carbtransf_dom"/>
</dbReference>
<dbReference type="Gene3D" id="3.30.420.40">
    <property type="match status" value="2"/>
</dbReference>
<dbReference type="GO" id="GO:0016740">
    <property type="term" value="F:transferase activity"/>
    <property type="evidence" value="ECO:0007669"/>
    <property type="project" value="UniProtKB-KW"/>
</dbReference>
<dbReference type="CDD" id="cd24098">
    <property type="entry name" value="ASKHA_NBD_TobZ_N"/>
    <property type="match status" value="1"/>
</dbReference>
<evidence type="ECO:0000259" key="2">
    <source>
        <dbReference type="Pfam" id="PF02543"/>
    </source>
</evidence>
<protein>
    <submittedName>
        <fullName evidence="4">Carbamoyltransferase</fullName>
    </submittedName>
</protein>
<keyword evidence="4" id="KW-0808">Transferase</keyword>
<sequence length="577" mass="64359">MKILGICHDVLICSAAVVVDGRVTAAIPEERLDRQKQSRVFPNLAIQRCLEMSGLKLTDIDEIAVAWNPAIDMETIPSGYLTARRWRTEHLSQVPARFMQLLGTRAEDSFTVQGGARSCPPITYLNHYHAHIGNALMACPHEEVAVLVMDGRAEKQTSLLAVARGASVEKLCEVDFPHSLGLFYGTVTQFLGFKADSDEWKVMALAAFAEEDNAFIAPLRELIRVHDDGSFELALEYFSFFNFFERRMYSERFVQRFGQPRARNGALTQRDYKLAAAMQVVFEETVTKIATILHRRTGLQHLAVSGGCFMNSVFNGKITEVTPFETCSLSSCPDDSGTSVGAALFLHAQRAAERAAERGEGAAPPREVVRHSYWGPEFSDEACLDVARRYRLPNVEVVEDPSARAAQDLAEGRILGWFQGRMEFGQRALGNRSILLDPRRKDGKDVVNAAVKFREGFRPFAPAILAERVGEWFACPPETRVPFMERVLLFKKERLEQVPAVTHADGTGRLQTVERETAPRFHALIEAFEARTGVPIVLNTSFNLNGEPIVCAPEDAIRTFYTCALDVLYLGNVRIAK</sequence>
<reference evidence="4 5" key="1">
    <citation type="submission" date="2013-05" db="EMBL/GenBank/DDBJ databases">
        <title>Genome assembly of Chondromyces apiculatus DSM 436.</title>
        <authorList>
            <person name="Sharma G."/>
            <person name="Khatri I."/>
            <person name="Kaur C."/>
            <person name="Mayilraj S."/>
            <person name="Subramanian S."/>
        </authorList>
    </citation>
    <scope>NUCLEOTIDE SEQUENCE [LARGE SCALE GENOMIC DNA]</scope>
    <source>
        <strain evidence="4 5">DSM 436</strain>
    </source>
</reference>
<organism evidence="4 5">
    <name type="scientific">Chondromyces apiculatus DSM 436</name>
    <dbReference type="NCBI Taxonomy" id="1192034"/>
    <lineage>
        <taxon>Bacteria</taxon>
        <taxon>Pseudomonadati</taxon>
        <taxon>Myxococcota</taxon>
        <taxon>Polyangia</taxon>
        <taxon>Polyangiales</taxon>
        <taxon>Polyangiaceae</taxon>
        <taxon>Chondromyces</taxon>
    </lineage>
</organism>
<feature type="domain" description="Carbamoyltransferase" evidence="2">
    <location>
        <begin position="2"/>
        <end position="344"/>
    </location>
</feature>
<name>A0A017T4E5_9BACT</name>
<dbReference type="InterPro" id="IPR031730">
    <property type="entry name" value="Carbam_trans_C"/>
</dbReference>
<dbReference type="RefSeq" id="WP_052375850.1">
    <property type="nucleotide sequence ID" value="NZ_ASRX01000041.1"/>
</dbReference>
<dbReference type="Proteomes" id="UP000019678">
    <property type="component" value="Unassembled WGS sequence"/>
</dbReference>
<comment type="similarity">
    <text evidence="1">Belongs to the NodU/CmcH family.</text>
</comment>
<keyword evidence="5" id="KW-1185">Reference proteome</keyword>
<proteinExistence type="inferred from homology"/>
<dbReference type="SUPFAM" id="SSF53067">
    <property type="entry name" value="Actin-like ATPase domain"/>
    <property type="match status" value="1"/>
</dbReference>
<dbReference type="AlphaFoldDB" id="A0A017T4E5"/>
<dbReference type="OrthoDB" id="9780777at2"/>
<dbReference type="Pfam" id="PF02543">
    <property type="entry name" value="Carbam_trans_N"/>
    <property type="match status" value="1"/>
</dbReference>
<dbReference type="STRING" id="1192034.CAP_5146"/>
<evidence type="ECO:0000256" key="1">
    <source>
        <dbReference type="ARBA" id="ARBA00006129"/>
    </source>
</evidence>
<gene>
    <name evidence="4" type="ORF">CAP_5146</name>
</gene>